<organism evidence="1 2">
    <name type="scientific">Crenothrix polyspora</name>
    <dbReference type="NCBI Taxonomy" id="360316"/>
    <lineage>
        <taxon>Bacteria</taxon>
        <taxon>Pseudomonadati</taxon>
        <taxon>Pseudomonadota</taxon>
        <taxon>Gammaproteobacteria</taxon>
        <taxon>Methylococcales</taxon>
        <taxon>Crenotrichaceae</taxon>
        <taxon>Crenothrix</taxon>
    </lineage>
</organism>
<evidence type="ECO:0000313" key="2">
    <source>
        <dbReference type="Proteomes" id="UP000195667"/>
    </source>
</evidence>
<gene>
    <name evidence="1" type="ORF">CRENPOLYSF1_430117</name>
</gene>
<protein>
    <submittedName>
        <fullName evidence="1">Uncharacterized protein</fullName>
    </submittedName>
</protein>
<reference evidence="2" key="1">
    <citation type="submission" date="2017-02" db="EMBL/GenBank/DDBJ databases">
        <authorList>
            <person name="Daims H."/>
        </authorList>
    </citation>
    <scope>NUCLEOTIDE SEQUENCE [LARGE SCALE GENOMIC DNA]</scope>
</reference>
<proteinExistence type="predicted"/>
<name>A0A1R4HB24_9GAMM</name>
<dbReference type="EMBL" id="FUKI01000119">
    <property type="protein sequence ID" value="SJM93458.1"/>
    <property type="molecule type" value="Genomic_DNA"/>
</dbReference>
<accession>A0A1R4HB24</accession>
<keyword evidence="2" id="KW-1185">Reference proteome</keyword>
<evidence type="ECO:0000313" key="1">
    <source>
        <dbReference type="EMBL" id="SJM93458.1"/>
    </source>
</evidence>
<dbReference type="AlphaFoldDB" id="A0A1R4HB24"/>
<dbReference type="Proteomes" id="UP000195667">
    <property type="component" value="Unassembled WGS sequence"/>
</dbReference>
<sequence>MTQLKKIYYCRYTLLGNYIFASADAPIQVGDHTMVAICGG</sequence>